<dbReference type="EMBL" id="JABFUD020000007">
    <property type="protein sequence ID" value="KAI5077343.1"/>
    <property type="molecule type" value="Genomic_DNA"/>
</dbReference>
<organism evidence="1 2">
    <name type="scientific">Adiantum capillus-veneris</name>
    <name type="common">Maidenhair fern</name>
    <dbReference type="NCBI Taxonomy" id="13818"/>
    <lineage>
        <taxon>Eukaryota</taxon>
        <taxon>Viridiplantae</taxon>
        <taxon>Streptophyta</taxon>
        <taxon>Embryophyta</taxon>
        <taxon>Tracheophyta</taxon>
        <taxon>Polypodiopsida</taxon>
        <taxon>Polypodiidae</taxon>
        <taxon>Polypodiales</taxon>
        <taxon>Pteridineae</taxon>
        <taxon>Pteridaceae</taxon>
        <taxon>Vittarioideae</taxon>
        <taxon>Adiantum</taxon>
    </lineage>
</organism>
<dbReference type="PANTHER" id="PTHR31263:SF0">
    <property type="entry name" value="CELLULASE FAMILY PROTEIN (AFU_ORTHOLOGUE AFUA_5G14560)"/>
    <property type="match status" value="1"/>
</dbReference>
<accession>A0A9D4V123</accession>
<keyword evidence="2" id="KW-1185">Reference proteome</keyword>
<dbReference type="Proteomes" id="UP000886520">
    <property type="component" value="Chromosome 7"/>
</dbReference>
<dbReference type="SUPFAM" id="SSF51445">
    <property type="entry name" value="(Trans)glycosidases"/>
    <property type="match status" value="1"/>
</dbReference>
<proteinExistence type="predicted"/>
<dbReference type="Gene3D" id="3.20.20.80">
    <property type="entry name" value="Glycosidases"/>
    <property type="match status" value="1"/>
</dbReference>
<dbReference type="AlphaFoldDB" id="A0A9D4V123"/>
<evidence type="ECO:0000313" key="1">
    <source>
        <dbReference type="EMBL" id="KAI5077343.1"/>
    </source>
</evidence>
<comment type="caution">
    <text evidence="1">The sequence shown here is derived from an EMBL/GenBank/DDBJ whole genome shotgun (WGS) entry which is preliminary data.</text>
</comment>
<gene>
    <name evidence="1" type="ORF">GOP47_0007167</name>
</gene>
<evidence type="ECO:0000313" key="2">
    <source>
        <dbReference type="Proteomes" id="UP000886520"/>
    </source>
</evidence>
<dbReference type="OrthoDB" id="442731at2759"/>
<sequence>MGVYVCRTITSMTISIGFLYASLLSSQTASSLPLSASSQWIVDASSGSRAKLSCVNWASHFTPMLAEGLHLHPLESIAHTVATWGFNCVSLTWATRMFTNRTLAESRVSHTFRELGLESELGGVASFNGKLVGMTSVEAFKEVVRVLGKEGLMVVLDNRVGDEDAGFDDEIWAEGLQIAASLFKGWPFVVGMTLRPQLNWSTKGSWFRHMQKGAQAINTHNSDLLLIYQGFRNGEGLQSLLERPLANGLRQKVVYEVHIDMKQGAAHKQCEAVMQQMRKSVGFSSDSTMAHIGPLLVGGFGSDQFGPSMNERDSCVAPCFNAFADPQSDIDLAVSVLQGSYYLRQGVRDDDEPCGLFNHQWTAPRKATLRQNVRVLQAAFVQDHHKRPRMVLFHPPTALCVNKVNVNGLKMGSCYEASSWKFTPQGLIELDSTYLVLGARGPNLPAILELQGTQANGPWTFSKDNPSTDFVQVSTTLMGQTLCLDSPSPRSLLTTPCTCLDVSSPQKCKDTQWFTFVSRSY</sequence>
<dbReference type="InterPro" id="IPR017853">
    <property type="entry name" value="GH"/>
</dbReference>
<protein>
    <submittedName>
        <fullName evidence="1">Uncharacterized protein</fullName>
    </submittedName>
</protein>
<reference evidence="1" key="1">
    <citation type="submission" date="2021-01" db="EMBL/GenBank/DDBJ databases">
        <title>Adiantum capillus-veneris genome.</title>
        <authorList>
            <person name="Fang Y."/>
            <person name="Liao Q."/>
        </authorList>
    </citation>
    <scope>NUCLEOTIDE SEQUENCE</scope>
    <source>
        <strain evidence="1">H3</strain>
        <tissue evidence="1">Leaf</tissue>
    </source>
</reference>
<name>A0A9D4V123_ADICA</name>
<dbReference type="PANTHER" id="PTHR31263">
    <property type="entry name" value="CELLULASE FAMILY PROTEIN (AFU_ORTHOLOGUE AFUA_5G14560)"/>
    <property type="match status" value="1"/>
</dbReference>